<feature type="transmembrane region" description="Helical" evidence="1">
    <location>
        <begin position="7"/>
        <end position="28"/>
    </location>
</feature>
<evidence type="ECO:0000313" key="2">
    <source>
        <dbReference type="EMBL" id="DAF43776.1"/>
    </source>
</evidence>
<accession>A0A8S5RYM9</accession>
<protein>
    <submittedName>
        <fullName evidence="2">Uncharacterized protein</fullName>
    </submittedName>
</protein>
<dbReference type="EMBL" id="BK032510">
    <property type="protein sequence ID" value="DAF43776.1"/>
    <property type="molecule type" value="Genomic_DNA"/>
</dbReference>
<evidence type="ECO:0000256" key="1">
    <source>
        <dbReference type="SAM" id="Phobius"/>
    </source>
</evidence>
<proteinExistence type="predicted"/>
<reference evidence="2" key="1">
    <citation type="journal article" date="2021" name="Proc. Natl. Acad. Sci. U.S.A.">
        <title>A Catalog of Tens of Thousands of Viruses from Human Metagenomes Reveals Hidden Associations with Chronic Diseases.</title>
        <authorList>
            <person name="Tisza M.J."/>
            <person name="Buck C.B."/>
        </authorList>
    </citation>
    <scope>NUCLEOTIDE SEQUENCE</scope>
    <source>
        <strain evidence="2">CtNQV2</strain>
    </source>
</reference>
<keyword evidence="1" id="KW-0472">Membrane</keyword>
<organism evidence="2">
    <name type="scientific">Myoviridae sp. ctNQV2</name>
    <dbReference type="NCBI Taxonomy" id="2827683"/>
    <lineage>
        <taxon>Viruses</taxon>
        <taxon>Duplodnaviria</taxon>
        <taxon>Heunggongvirae</taxon>
        <taxon>Uroviricota</taxon>
        <taxon>Caudoviricetes</taxon>
    </lineage>
</organism>
<keyword evidence="1" id="KW-0812">Transmembrane</keyword>
<name>A0A8S5RYM9_9CAUD</name>
<feature type="transmembrane region" description="Helical" evidence="1">
    <location>
        <begin position="44"/>
        <end position="65"/>
    </location>
</feature>
<sequence length="93" mass="10747">MGIMDAVLITLFIITWVVCIVIVNVFIYESYKEEHDGITTGQTIVMNTIGILPLFNQLYVIYWLIMKAYRNRKIIIKGFSLTSIVNSFKVLKL</sequence>
<keyword evidence="1" id="KW-1133">Transmembrane helix</keyword>